<sequence length="129" mass="15051">MYPQRLDGFDFIYMNLTSTGKVVNKLRVSKFRQIIRGENPTGGFFHSMDQIRKYSEDIVEVCFNLQDPKCPMDGDSCSCDWFWSYKSCPHILAAYYLKEELGIFGMMQRAFPPNRPRTMKEKIAAEKAK</sequence>
<protein>
    <recommendedName>
        <fullName evidence="2">SWIM-type domain-containing protein</fullName>
    </recommendedName>
</protein>
<dbReference type="PROSITE" id="PS50966">
    <property type="entry name" value="ZF_SWIM"/>
    <property type="match status" value="1"/>
</dbReference>
<keyword evidence="1" id="KW-0479">Metal-binding</keyword>
<keyword evidence="1" id="KW-0862">Zinc</keyword>
<dbReference type="AlphaFoldDB" id="A0AAE0G588"/>
<evidence type="ECO:0000256" key="1">
    <source>
        <dbReference type="PROSITE-ProRule" id="PRU00325"/>
    </source>
</evidence>
<organism evidence="3 4">
    <name type="scientific">Cymbomonas tetramitiformis</name>
    <dbReference type="NCBI Taxonomy" id="36881"/>
    <lineage>
        <taxon>Eukaryota</taxon>
        <taxon>Viridiplantae</taxon>
        <taxon>Chlorophyta</taxon>
        <taxon>Pyramimonadophyceae</taxon>
        <taxon>Pyramimonadales</taxon>
        <taxon>Pyramimonadaceae</taxon>
        <taxon>Cymbomonas</taxon>
    </lineage>
</organism>
<dbReference type="GO" id="GO:0008270">
    <property type="term" value="F:zinc ion binding"/>
    <property type="evidence" value="ECO:0007669"/>
    <property type="project" value="UniProtKB-KW"/>
</dbReference>
<accession>A0AAE0G588</accession>
<evidence type="ECO:0000259" key="2">
    <source>
        <dbReference type="PROSITE" id="PS50966"/>
    </source>
</evidence>
<feature type="domain" description="SWIM-type" evidence="2">
    <location>
        <begin position="59"/>
        <end position="99"/>
    </location>
</feature>
<reference evidence="3 4" key="1">
    <citation type="journal article" date="2015" name="Genome Biol. Evol.">
        <title>Comparative Genomics of a Bacterivorous Green Alga Reveals Evolutionary Causalities and Consequences of Phago-Mixotrophic Mode of Nutrition.</title>
        <authorList>
            <person name="Burns J.A."/>
            <person name="Paasch A."/>
            <person name="Narechania A."/>
            <person name="Kim E."/>
        </authorList>
    </citation>
    <scope>NUCLEOTIDE SEQUENCE [LARGE SCALE GENOMIC DNA]</scope>
    <source>
        <strain evidence="3 4">PLY_AMNH</strain>
    </source>
</reference>
<gene>
    <name evidence="3" type="ORF">CYMTET_19820</name>
</gene>
<proteinExistence type="predicted"/>
<dbReference type="InterPro" id="IPR007527">
    <property type="entry name" value="Znf_SWIM"/>
</dbReference>
<comment type="caution">
    <text evidence="3">The sequence shown here is derived from an EMBL/GenBank/DDBJ whole genome shotgun (WGS) entry which is preliminary data.</text>
</comment>
<evidence type="ECO:0000313" key="4">
    <source>
        <dbReference type="Proteomes" id="UP001190700"/>
    </source>
</evidence>
<keyword evidence="4" id="KW-1185">Reference proteome</keyword>
<dbReference type="Proteomes" id="UP001190700">
    <property type="component" value="Unassembled WGS sequence"/>
</dbReference>
<dbReference type="EMBL" id="LGRX02009321">
    <property type="protein sequence ID" value="KAK3271852.1"/>
    <property type="molecule type" value="Genomic_DNA"/>
</dbReference>
<evidence type="ECO:0000313" key="3">
    <source>
        <dbReference type="EMBL" id="KAK3271852.1"/>
    </source>
</evidence>
<name>A0AAE0G588_9CHLO</name>
<keyword evidence="1" id="KW-0863">Zinc-finger</keyword>